<dbReference type="GO" id="GO:0005975">
    <property type="term" value="P:carbohydrate metabolic process"/>
    <property type="evidence" value="ECO:0007669"/>
    <property type="project" value="InterPro"/>
</dbReference>
<keyword evidence="3" id="KW-0808">Transferase</keyword>
<dbReference type="EC" id="2.4.-.-" evidence="3"/>
<dbReference type="RefSeq" id="WP_328857639.1">
    <property type="nucleotide sequence ID" value="NZ_CP108021.1"/>
</dbReference>
<evidence type="ECO:0000313" key="3">
    <source>
        <dbReference type="EMBL" id="WUM20267.1"/>
    </source>
</evidence>
<dbReference type="PANTHER" id="PTHR48050:SF13">
    <property type="entry name" value="STEROL 3-BETA-GLUCOSYLTRANSFERASE UGT80A2"/>
    <property type="match status" value="1"/>
</dbReference>
<reference evidence="3 4" key="1">
    <citation type="submission" date="2022-10" db="EMBL/GenBank/DDBJ databases">
        <title>The complete genomes of actinobacterial strains from the NBC collection.</title>
        <authorList>
            <person name="Joergensen T.S."/>
            <person name="Alvarez Arevalo M."/>
            <person name="Sterndorff E.B."/>
            <person name="Faurdal D."/>
            <person name="Vuksanovic O."/>
            <person name="Mourched A.-S."/>
            <person name="Charusanti P."/>
            <person name="Shaw S."/>
            <person name="Blin K."/>
            <person name="Weber T."/>
        </authorList>
    </citation>
    <scope>NUCLEOTIDE SEQUENCE [LARGE SCALE GENOMIC DNA]</scope>
    <source>
        <strain evidence="3 4">NBC_00319</strain>
    </source>
</reference>
<dbReference type="KEGG" id="whr:OG579_21780"/>
<name>A0AAU4K2L7_9NOCA</name>
<dbReference type="EMBL" id="CP108021">
    <property type="protein sequence ID" value="WUM20267.1"/>
    <property type="molecule type" value="Genomic_DNA"/>
</dbReference>
<dbReference type="FunFam" id="3.40.50.2000:FF:000009">
    <property type="entry name" value="Sterol 3-beta-glucosyltransferase UGT80A2"/>
    <property type="match status" value="1"/>
</dbReference>
<feature type="domain" description="Erythromycin biosynthesis protein CIII-like C-terminal" evidence="2">
    <location>
        <begin position="318"/>
        <end position="408"/>
    </location>
</feature>
<organism evidence="3 4">
    <name type="scientific">Williamsia herbipolensis</name>
    <dbReference type="NCBI Taxonomy" id="1603258"/>
    <lineage>
        <taxon>Bacteria</taxon>
        <taxon>Bacillati</taxon>
        <taxon>Actinomycetota</taxon>
        <taxon>Actinomycetes</taxon>
        <taxon>Mycobacteriales</taxon>
        <taxon>Nocardiaceae</taxon>
        <taxon>Williamsia</taxon>
    </lineage>
</organism>
<keyword evidence="3" id="KW-0328">Glycosyltransferase</keyword>
<evidence type="ECO:0000259" key="2">
    <source>
        <dbReference type="Pfam" id="PF06722"/>
    </source>
</evidence>
<dbReference type="Proteomes" id="UP001432128">
    <property type="component" value="Chromosome"/>
</dbReference>
<dbReference type="InterPro" id="IPR010610">
    <property type="entry name" value="EryCIII-like_C"/>
</dbReference>
<dbReference type="InterPro" id="IPR004276">
    <property type="entry name" value="GlycoTrans_28_N"/>
</dbReference>
<proteinExistence type="predicted"/>
<feature type="domain" description="Glycosyltransferase family 28 N-terminal" evidence="1">
    <location>
        <begin position="4"/>
        <end position="97"/>
    </location>
</feature>
<protein>
    <submittedName>
        <fullName evidence="3">Glycosyltransferase</fullName>
        <ecNumber evidence="3">2.4.-.-</ecNumber>
    </submittedName>
</protein>
<evidence type="ECO:0000259" key="1">
    <source>
        <dbReference type="Pfam" id="PF03033"/>
    </source>
</evidence>
<dbReference type="SUPFAM" id="SSF53756">
    <property type="entry name" value="UDP-Glycosyltransferase/glycogen phosphorylase"/>
    <property type="match status" value="1"/>
</dbReference>
<dbReference type="InterPro" id="IPR002213">
    <property type="entry name" value="UDP_glucos_trans"/>
</dbReference>
<dbReference type="CDD" id="cd03784">
    <property type="entry name" value="GT1_Gtf-like"/>
    <property type="match status" value="1"/>
</dbReference>
<accession>A0AAU4K2L7</accession>
<gene>
    <name evidence="3" type="ORF">OG579_21780</name>
</gene>
<sequence>MRMLLSFYGSRGDVQPGLCLGLELLRRGHDVEMALPPNYVDVAEAMGLRAHPVGLDSESYWESDRARRILSTGNPVTKFRLAQAQVREGFARFDADLAALVRDLADTTALDGLISGPLGQDRVADLAEYLDVEMATVRLCAMSENGAICAVPTRHRLPPVVNRASWRLVDTLTWTFSRSSQNRFRASLGLPAASQSMPERLRRSNTLQIQAYDAALFPGLAAEWDDRKPVVGFFDLPAGRRPAGDTPSGTGGLDDWLDGGAPPVLIAFGSAPVGGPEAVHRAVAEATRREGVRALVGVGGRPVGVDPDNPHLFVAGRLDHPTVLPRLAAAVHHGGAGTTAATLRAGLPTMVCAAGADQAHWGAQITRLGVGTATRLSGLDADTLAAGLRVLADPATVGRARALRTQLTAPDVAVNDAAKRIESAFTRIAV</sequence>
<dbReference type="Pfam" id="PF03033">
    <property type="entry name" value="Glyco_transf_28"/>
    <property type="match status" value="1"/>
</dbReference>
<dbReference type="Pfam" id="PF06722">
    <property type="entry name" value="EryCIII-like_C"/>
    <property type="match status" value="1"/>
</dbReference>
<evidence type="ECO:0000313" key="4">
    <source>
        <dbReference type="Proteomes" id="UP001432128"/>
    </source>
</evidence>
<dbReference type="GO" id="GO:0008194">
    <property type="term" value="F:UDP-glycosyltransferase activity"/>
    <property type="evidence" value="ECO:0007669"/>
    <property type="project" value="InterPro"/>
</dbReference>
<dbReference type="GO" id="GO:0033072">
    <property type="term" value="P:vancomycin biosynthetic process"/>
    <property type="evidence" value="ECO:0007669"/>
    <property type="project" value="UniProtKB-ARBA"/>
</dbReference>
<dbReference type="GO" id="GO:0016758">
    <property type="term" value="F:hexosyltransferase activity"/>
    <property type="evidence" value="ECO:0007669"/>
    <property type="project" value="InterPro"/>
</dbReference>
<dbReference type="AlphaFoldDB" id="A0AAU4K2L7"/>
<keyword evidence="4" id="KW-1185">Reference proteome</keyword>
<dbReference type="PANTHER" id="PTHR48050">
    <property type="entry name" value="STEROL 3-BETA-GLUCOSYLTRANSFERASE"/>
    <property type="match status" value="1"/>
</dbReference>
<dbReference type="Gene3D" id="3.40.50.2000">
    <property type="entry name" value="Glycogen Phosphorylase B"/>
    <property type="match status" value="2"/>
</dbReference>
<dbReference type="InterPro" id="IPR050426">
    <property type="entry name" value="Glycosyltransferase_28"/>
</dbReference>